<evidence type="ECO:0000313" key="3">
    <source>
        <dbReference type="Proteomes" id="UP000075374"/>
    </source>
</evidence>
<proteinExistence type="predicted"/>
<dbReference type="AlphaFoldDB" id="A0A151ARD7"/>
<dbReference type="EMBL" id="LTBB01000001">
    <property type="protein sequence ID" value="KYH30209.1"/>
    <property type="molecule type" value="Genomic_DNA"/>
</dbReference>
<dbReference type="PANTHER" id="PTHR10587:SF128">
    <property type="entry name" value="POLYSACCHARIDE DEACETYLASE PDAB-RELATED"/>
    <property type="match status" value="1"/>
</dbReference>
<dbReference type="PANTHER" id="PTHR10587">
    <property type="entry name" value="GLYCOSYL TRANSFERASE-RELATED"/>
    <property type="match status" value="1"/>
</dbReference>
<gene>
    <name evidence="2" type="primary">pdaA_1</name>
    <name evidence="2" type="ORF">CLCOL_01530</name>
</gene>
<dbReference type="InterPro" id="IPR014132">
    <property type="entry name" value="PdaB-like"/>
</dbReference>
<dbReference type="CDD" id="cd10917">
    <property type="entry name" value="CE4_NodB_like_6s_7s"/>
    <property type="match status" value="1"/>
</dbReference>
<dbReference type="Proteomes" id="UP000075374">
    <property type="component" value="Unassembled WGS sequence"/>
</dbReference>
<keyword evidence="2" id="KW-0378">Hydrolase</keyword>
<keyword evidence="3" id="KW-1185">Reference proteome</keyword>
<dbReference type="GO" id="GO:0005975">
    <property type="term" value="P:carbohydrate metabolic process"/>
    <property type="evidence" value="ECO:0007669"/>
    <property type="project" value="InterPro"/>
</dbReference>
<organism evidence="2 3">
    <name type="scientific">Clostridium colicanis DSM 13634</name>
    <dbReference type="NCBI Taxonomy" id="1121305"/>
    <lineage>
        <taxon>Bacteria</taxon>
        <taxon>Bacillati</taxon>
        <taxon>Bacillota</taxon>
        <taxon>Clostridia</taxon>
        <taxon>Eubacteriales</taxon>
        <taxon>Clostridiaceae</taxon>
        <taxon>Clostridium</taxon>
    </lineage>
</organism>
<feature type="domain" description="NodB homology" evidence="1">
    <location>
        <begin position="57"/>
        <end position="234"/>
    </location>
</feature>
<accession>A0A151ARD7</accession>
<evidence type="ECO:0000313" key="2">
    <source>
        <dbReference type="EMBL" id="KYH30209.1"/>
    </source>
</evidence>
<dbReference type="PATRIC" id="fig|1121305.3.peg.149"/>
<sequence length="256" mass="29576">MKIIIFFKRSKRQNIFLITVACIFLTLFLAITVFRASAVFTENEKALPIYCVDTKEKKIALTFDTNWGDDNIIKILDILDENNVKATFFILGIWVDKYPDMVKEIYKRGHEIGNHSNNHPDFTYISKDRAIQEIATTDAKLMKLIGVGTSIFRFPSGSYNEEAVKIVESTNHFCIQWDVDSIDWKEHGADIEYNRVMKKTRPGSILLFHNGAKYTPETLPKIIKGLKSKGYEFVKVSDLIYKKDYYIDYSGKQISK</sequence>
<dbReference type="InterPro" id="IPR050248">
    <property type="entry name" value="Polysacc_deacetylase_ArnD"/>
</dbReference>
<dbReference type="Pfam" id="PF01522">
    <property type="entry name" value="Polysacc_deac_1"/>
    <property type="match status" value="1"/>
</dbReference>
<dbReference type="PROSITE" id="PS51677">
    <property type="entry name" value="NODB"/>
    <property type="match status" value="1"/>
</dbReference>
<evidence type="ECO:0000259" key="1">
    <source>
        <dbReference type="PROSITE" id="PS51677"/>
    </source>
</evidence>
<dbReference type="InterPro" id="IPR002509">
    <property type="entry name" value="NODB_dom"/>
</dbReference>
<protein>
    <submittedName>
        <fullName evidence="2">Peptidoglycan-N-acetylmuramic acid deacetylase PdaA</fullName>
        <ecNumber evidence="2">3.5.1.-</ecNumber>
    </submittedName>
</protein>
<dbReference type="SUPFAM" id="SSF88713">
    <property type="entry name" value="Glycoside hydrolase/deacetylase"/>
    <property type="match status" value="1"/>
</dbReference>
<dbReference type="GO" id="GO:0016810">
    <property type="term" value="F:hydrolase activity, acting on carbon-nitrogen (but not peptide) bonds"/>
    <property type="evidence" value="ECO:0007669"/>
    <property type="project" value="InterPro"/>
</dbReference>
<dbReference type="NCBIfam" id="TIGR02764">
    <property type="entry name" value="spore_ybaN_pdaB"/>
    <property type="match status" value="1"/>
</dbReference>
<dbReference type="Gene3D" id="3.20.20.370">
    <property type="entry name" value="Glycoside hydrolase/deacetylase"/>
    <property type="match status" value="1"/>
</dbReference>
<dbReference type="RefSeq" id="WP_061857099.1">
    <property type="nucleotide sequence ID" value="NZ_LTBB01000001.1"/>
</dbReference>
<dbReference type="InterPro" id="IPR011330">
    <property type="entry name" value="Glyco_hydro/deAcase_b/a-brl"/>
</dbReference>
<dbReference type="EC" id="3.5.1.-" evidence="2"/>
<name>A0A151ARD7_9CLOT</name>
<reference evidence="2 3" key="1">
    <citation type="submission" date="2016-02" db="EMBL/GenBank/DDBJ databases">
        <title>Genome sequence of Clostridium colicanis DSM 13634.</title>
        <authorList>
            <person name="Poehlein A."/>
            <person name="Daniel R."/>
        </authorList>
    </citation>
    <scope>NUCLEOTIDE SEQUENCE [LARGE SCALE GENOMIC DNA]</scope>
    <source>
        <strain evidence="2 3">DSM 13634</strain>
    </source>
</reference>
<dbReference type="STRING" id="1121305.CLCOL_01530"/>
<dbReference type="GO" id="GO:0016020">
    <property type="term" value="C:membrane"/>
    <property type="evidence" value="ECO:0007669"/>
    <property type="project" value="TreeGrafter"/>
</dbReference>
<comment type="caution">
    <text evidence="2">The sequence shown here is derived from an EMBL/GenBank/DDBJ whole genome shotgun (WGS) entry which is preliminary data.</text>
</comment>